<evidence type="ECO:0000256" key="5">
    <source>
        <dbReference type="SAM" id="SignalP"/>
    </source>
</evidence>
<dbReference type="GO" id="GO:0006826">
    <property type="term" value="P:iron ion transport"/>
    <property type="evidence" value="ECO:0007669"/>
    <property type="project" value="UniProtKB-KW"/>
</dbReference>
<accession>A0AAU7JZU1</accession>
<dbReference type="Gene3D" id="3.40.190.10">
    <property type="entry name" value="Periplasmic binding protein-like II"/>
    <property type="match status" value="2"/>
</dbReference>
<feature type="signal peptide" evidence="5">
    <location>
        <begin position="1"/>
        <end position="20"/>
    </location>
</feature>
<feature type="binding site" evidence="4">
    <location>
        <position position="45"/>
    </location>
    <ligand>
        <name>Fe cation</name>
        <dbReference type="ChEBI" id="CHEBI:24875"/>
    </ligand>
</feature>
<dbReference type="PANTHER" id="PTHR30006">
    <property type="entry name" value="THIAMINE-BINDING PERIPLASMIC PROTEIN-RELATED"/>
    <property type="match status" value="1"/>
</dbReference>
<evidence type="ECO:0000256" key="3">
    <source>
        <dbReference type="ARBA" id="ARBA00022729"/>
    </source>
</evidence>
<reference evidence="6" key="1">
    <citation type="submission" date="2024-05" db="EMBL/GenBank/DDBJ databases">
        <authorList>
            <person name="Kim S."/>
            <person name="Heo J."/>
            <person name="Choi H."/>
            <person name="Choi Y."/>
            <person name="Kwon S.-W."/>
            <person name="Kim Y."/>
        </authorList>
    </citation>
    <scope>NUCLEOTIDE SEQUENCE</scope>
    <source>
        <strain evidence="6">KACC 23699</strain>
    </source>
</reference>
<comment type="similarity">
    <text evidence="1">Belongs to the bacterial solute-binding protein 1 family.</text>
</comment>
<organism evidence="6">
    <name type="scientific">Pedococcus sp. KACC 23699</name>
    <dbReference type="NCBI Taxonomy" id="3149228"/>
    <lineage>
        <taxon>Bacteria</taxon>
        <taxon>Bacillati</taxon>
        <taxon>Actinomycetota</taxon>
        <taxon>Actinomycetes</taxon>
        <taxon>Micrococcales</taxon>
        <taxon>Intrasporangiaceae</taxon>
        <taxon>Pedococcus</taxon>
    </lineage>
</organism>
<keyword evidence="4" id="KW-0408">Iron</keyword>
<dbReference type="Pfam" id="PF13343">
    <property type="entry name" value="SBP_bac_6"/>
    <property type="match status" value="1"/>
</dbReference>
<dbReference type="GO" id="GO:0030288">
    <property type="term" value="C:outer membrane-bounded periplasmic space"/>
    <property type="evidence" value="ECO:0007669"/>
    <property type="project" value="TreeGrafter"/>
</dbReference>
<dbReference type="GO" id="GO:0046872">
    <property type="term" value="F:metal ion binding"/>
    <property type="evidence" value="ECO:0007669"/>
    <property type="project" value="UniProtKB-KW"/>
</dbReference>
<dbReference type="PANTHER" id="PTHR30006:SF15">
    <property type="entry name" value="IRON-UTILIZATION PERIPLASMIC PROTEIN"/>
    <property type="match status" value="1"/>
</dbReference>
<dbReference type="CDD" id="cd13543">
    <property type="entry name" value="PBP2_Fbp"/>
    <property type="match status" value="1"/>
</dbReference>
<name>A0AAU7JZU1_9MICO</name>
<evidence type="ECO:0000256" key="2">
    <source>
        <dbReference type="ARBA" id="ARBA00022496"/>
    </source>
</evidence>
<evidence type="ECO:0000256" key="1">
    <source>
        <dbReference type="ARBA" id="ARBA00008520"/>
    </source>
</evidence>
<dbReference type="InterPro" id="IPR026045">
    <property type="entry name" value="Ferric-bd"/>
</dbReference>
<keyword evidence="3 5" id="KW-0732">Signal</keyword>
<feature type="binding site" evidence="4">
    <location>
        <position position="229"/>
    </location>
    <ligand>
        <name>Fe cation</name>
        <dbReference type="ChEBI" id="CHEBI:24875"/>
    </ligand>
</feature>
<dbReference type="PROSITE" id="PS51257">
    <property type="entry name" value="PROKAR_LIPOPROTEIN"/>
    <property type="match status" value="1"/>
</dbReference>
<keyword evidence="2" id="KW-0813">Transport</keyword>
<dbReference type="EMBL" id="CP157483">
    <property type="protein sequence ID" value="XBO45760.1"/>
    <property type="molecule type" value="Genomic_DNA"/>
</dbReference>
<feature type="binding site" evidence="4">
    <location>
        <position position="93"/>
    </location>
    <ligand>
        <name>Fe cation</name>
        <dbReference type="ChEBI" id="CHEBI:24875"/>
    </ligand>
</feature>
<dbReference type="PIRSF" id="PIRSF002825">
    <property type="entry name" value="CfbpA"/>
    <property type="match status" value="1"/>
</dbReference>
<keyword evidence="2" id="KW-0406">Ion transport</keyword>
<keyword evidence="2" id="KW-0410">Iron transport</keyword>
<feature type="chain" id="PRO_5043526326" evidence="5">
    <location>
        <begin position="21"/>
        <end position="343"/>
    </location>
</feature>
<gene>
    <name evidence="6" type="ORF">ABEG17_00440</name>
</gene>
<protein>
    <submittedName>
        <fullName evidence="6">Iron ABC transporter substrate-binding protein</fullName>
    </submittedName>
</protein>
<evidence type="ECO:0000256" key="4">
    <source>
        <dbReference type="PIRSR" id="PIRSR002825-1"/>
    </source>
</evidence>
<dbReference type="SUPFAM" id="SSF53850">
    <property type="entry name" value="Periplasmic binding protein-like II"/>
    <property type="match status" value="1"/>
</dbReference>
<proteinExistence type="inferred from homology"/>
<sequence>MRRRTVLVALAASATTLALTACGGGTLEAGKNLDPDKLTIYSAQHENLTQAWATKFQETTGIKVQIRYGSDSSMGAQIVQEGARSPADVFLTENSPAMTTVQNAKLLAPVDASTIAQVRDAYAPSTKQWVGIAARSTVLVYNPSKITSAELPKSIMDLQDPRWAGKWGAAAGGADFQAIVSAILATQGEAKTAAWLKGLKDGGKVYQNNIAVMKAVNAGQVPVGIMYHYYWYRDQALTKAGSANTKLLYFRHQDPGAFVSVSGGAVLKSSKHAANAQKFLAFVTSAAGQKILATSDAKEYAVGKGVASDPALEPLDSLEAPKVDPYTLDGPKVIELMTAAGIL</sequence>
<dbReference type="AlphaFoldDB" id="A0AAU7JZU1"/>
<evidence type="ECO:0000313" key="6">
    <source>
        <dbReference type="EMBL" id="XBO45760.1"/>
    </source>
</evidence>
<keyword evidence="4" id="KW-0479">Metal-binding</keyword>
<feature type="binding site" evidence="4">
    <location>
        <position position="230"/>
    </location>
    <ligand>
        <name>Fe cation</name>
        <dbReference type="ChEBI" id="CHEBI:24875"/>
    </ligand>
</feature>